<comment type="caution">
    <text evidence="9">The sequence shown here is derived from an EMBL/GenBank/DDBJ whole genome shotgun (WGS) entry which is preliminary data.</text>
</comment>
<dbReference type="Gene3D" id="3.40.50.1820">
    <property type="entry name" value="alpha/beta hydrolase"/>
    <property type="match status" value="1"/>
</dbReference>
<dbReference type="SFLD" id="SFLDS00057">
    <property type="entry name" value="Glutaminase/Asparaginase"/>
    <property type="match status" value="1"/>
</dbReference>
<sequence length="715" mass="79760">MYFSSSLFLISVITLISFVNLSFQQFRNEPEQICRRISQNVHTVTQVLVLYTGGTIGMVPYNHTYTEFVNKKGAFAEIIKNTPELNDRKNGKRLLKNMETNRRVESKNFVLPETPFVPQRIGYTLVEYDKLIDSTNIDVDNWIKIATDIQNNYNDYDAFVILHGTDTLAYTASMLSFMFENLSKTVVITGSQVPMSQKNSDGLANFLGALVVAGSLKIPQVVVFFDNRIFQGNRVTKIHSLNFNAFASPNYPVLFDFNKLGLDVRAFPTCVKTNRNENELIVSMKITNNVAMIKLYPTIRINVVEEFLKAPIQGAVIESFGAGNMPKLRTGLMKAIASASDRGLIIINVSSCLKGGVEQLYETGDLKAYGVISGQDMTPIAAFTKLMYVTSLNIDLKSKKKAMKESLRGPYFGNLNEWPTLPIASAYLHLIKLNAKFVDIIHTDSFKYGEDYSAGYIDLKSKIFCPILELFNQTAAFIAVQLIIIAFIAVTIEQCNITLNQFNQQAALIVSILIQMQTAGFNLTTFHFIGHSLGAQIFGRVGYQLIQNYHFTPTRITGLDPAGPYFGNLNEWPTLPIASAYPSLNKLNAKFVDIIHTDSFKYGEDYSAGYIDLKSKIFGPILELFNQTAAFIAVQLIVKYNCLHCSHNKAVQYYTESIQSGSVRKFISNLCSGLAYNTGSCYGSVASMGFYADEYSANPGNYSLKTYSVSPYSTS</sequence>
<dbReference type="Pfam" id="PF17763">
    <property type="entry name" value="Asparaginase_C"/>
    <property type="match status" value="1"/>
</dbReference>
<feature type="active site" evidence="3">
    <location>
        <position position="165"/>
    </location>
</feature>
<dbReference type="EC" id="3.5.1.1" evidence="1"/>
<evidence type="ECO:0000259" key="6">
    <source>
        <dbReference type="Pfam" id="PF00151"/>
    </source>
</evidence>
<evidence type="ECO:0000259" key="7">
    <source>
        <dbReference type="Pfam" id="PF00710"/>
    </source>
</evidence>
<keyword evidence="4" id="KW-0812">Transmembrane</keyword>
<evidence type="ECO:0000256" key="3">
    <source>
        <dbReference type="PROSITE-ProRule" id="PRU10100"/>
    </source>
</evidence>
<dbReference type="PIRSF" id="PIRSF500176">
    <property type="entry name" value="L_ASNase"/>
    <property type="match status" value="1"/>
</dbReference>
<keyword evidence="10" id="KW-1185">Reference proteome</keyword>
<evidence type="ECO:0000256" key="4">
    <source>
        <dbReference type="SAM" id="Phobius"/>
    </source>
</evidence>
<dbReference type="InterPro" id="IPR027473">
    <property type="entry name" value="L-asparaginase_C"/>
</dbReference>
<dbReference type="Proteomes" id="UP001107558">
    <property type="component" value="Chromosome 4"/>
</dbReference>
<dbReference type="SUPFAM" id="SSF53774">
    <property type="entry name" value="Glutaminase/Asparaginase"/>
    <property type="match status" value="1"/>
</dbReference>
<dbReference type="Gene3D" id="3.40.50.40">
    <property type="match status" value="1"/>
</dbReference>
<dbReference type="EMBL" id="JADBJN010000004">
    <property type="protein sequence ID" value="KAG5667218.1"/>
    <property type="molecule type" value="Genomic_DNA"/>
</dbReference>
<dbReference type="CDD" id="cd08963">
    <property type="entry name" value="L-asparaginase_I"/>
    <property type="match status" value="1"/>
</dbReference>
<dbReference type="PANTHER" id="PTHR11707">
    <property type="entry name" value="L-ASPARAGINASE"/>
    <property type="match status" value="1"/>
</dbReference>
<dbReference type="PROSITE" id="PS00917">
    <property type="entry name" value="ASN_GLN_ASE_2"/>
    <property type="match status" value="1"/>
</dbReference>
<feature type="domain" description="L-asparaginase N-terminal" evidence="7">
    <location>
        <begin position="46"/>
        <end position="259"/>
    </location>
</feature>
<organism evidence="9 10">
    <name type="scientific">Polypedilum vanderplanki</name>
    <name type="common">Sleeping chironomid midge</name>
    <dbReference type="NCBI Taxonomy" id="319348"/>
    <lineage>
        <taxon>Eukaryota</taxon>
        <taxon>Metazoa</taxon>
        <taxon>Ecdysozoa</taxon>
        <taxon>Arthropoda</taxon>
        <taxon>Hexapoda</taxon>
        <taxon>Insecta</taxon>
        <taxon>Pterygota</taxon>
        <taxon>Neoptera</taxon>
        <taxon>Endopterygota</taxon>
        <taxon>Diptera</taxon>
        <taxon>Nematocera</taxon>
        <taxon>Chironomoidea</taxon>
        <taxon>Chironomidae</taxon>
        <taxon>Chironominae</taxon>
        <taxon>Polypedilum</taxon>
        <taxon>Polypedilum</taxon>
    </lineage>
</organism>
<dbReference type="OrthoDB" id="542841at2759"/>
<dbReference type="SMART" id="SM00870">
    <property type="entry name" value="Asparaginase"/>
    <property type="match status" value="1"/>
</dbReference>
<reference evidence="9" key="1">
    <citation type="submission" date="2021-03" db="EMBL/GenBank/DDBJ databases">
        <title>Chromosome level genome of the anhydrobiotic midge Polypedilum vanderplanki.</title>
        <authorList>
            <person name="Yoshida Y."/>
            <person name="Kikawada T."/>
            <person name="Gusev O."/>
        </authorList>
    </citation>
    <scope>NUCLEOTIDE SEQUENCE</scope>
    <source>
        <strain evidence="9">NIAS01</strain>
        <tissue evidence="9">Whole body or cell culture</tissue>
    </source>
</reference>
<dbReference type="Gene3D" id="3.40.50.1170">
    <property type="entry name" value="L-asparaginase, N-terminal domain"/>
    <property type="match status" value="1"/>
</dbReference>
<name>A0A9J6BBZ3_POLVA</name>
<dbReference type="Pfam" id="PF00151">
    <property type="entry name" value="Lipase"/>
    <property type="match status" value="1"/>
</dbReference>
<dbReference type="InterPro" id="IPR036152">
    <property type="entry name" value="Asp/glu_Ase-like_sf"/>
</dbReference>
<feature type="domain" description="Lipase" evidence="6">
    <location>
        <begin position="480"/>
        <end position="712"/>
    </location>
</feature>
<evidence type="ECO:0000313" key="10">
    <source>
        <dbReference type="Proteomes" id="UP001107558"/>
    </source>
</evidence>
<gene>
    <name evidence="9" type="ORF">PVAND_015209</name>
</gene>
<dbReference type="InterPro" id="IPR037152">
    <property type="entry name" value="L-asparaginase_N_sf"/>
</dbReference>
<dbReference type="InterPro" id="IPR027474">
    <property type="entry name" value="L-asparaginase_N"/>
</dbReference>
<dbReference type="InterPro" id="IPR006034">
    <property type="entry name" value="Asparaginase/glutaminase-like"/>
</dbReference>
<dbReference type="GO" id="GO:0016298">
    <property type="term" value="F:lipase activity"/>
    <property type="evidence" value="ECO:0007669"/>
    <property type="project" value="InterPro"/>
</dbReference>
<dbReference type="AlphaFoldDB" id="A0A9J6BBZ3"/>
<dbReference type="InterPro" id="IPR040919">
    <property type="entry name" value="Asparaginase_C"/>
</dbReference>
<evidence type="ECO:0000313" key="9">
    <source>
        <dbReference type="EMBL" id="KAG5667218.1"/>
    </source>
</evidence>
<dbReference type="FunFam" id="3.40.50.40:FF:000001">
    <property type="entry name" value="L-asparaginase 1"/>
    <property type="match status" value="1"/>
</dbReference>
<evidence type="ECO:0000256" key="2">
    <source>
        <dbReference type="ARBA" id="ARBA00022801"/>
    </source>
</evidence>
<keyword evidence="5" id="KW-0732">Signal</keyword>
<dbReference type="SUPFAM" id="SSF53474">
    <property type="entry name" value="alpha/beta-Hydrolases"/>
    <property type="match status" value="1"/>
</dbReference>
<dbReference type="PANTHER" id="PTHR11707:SF28">
    <property type="entry name" value="60 KDA LYSOPHOSPHOLIPASE"/>
    <property type="match status" value="1"/>
</dbReference>
<proteinExistence type="predicted"/>
<dbReference type="PIRSF" id="PIRSF001220">
    <property type="entry name" value="L-ASNase_gatD"/>
    <property type="match status" value="1"/>
</dbReference>
<keyword evidence="4" id="KW-1133">Transmembrane helix</keyword>
<feature type="chain" id="PRO_5039929176" description="asparaginase" evidence="5">
    <location>
        <begin position="25"/>
        <end position="715"/>
    </location>
</feature>
<dbReference type="PROSITE" id="PS51732">
    <property type="entry name" value="ASN_GLN_ASE_3"/>
    <property type="match status" value="1"/>
</dbReference>
<feature type="transmembrane region" description="Helical" evidence="4">
    <location>
        <begin position="470"/>
        <end position="492"/>
    </location>
</feature>
<dbReference type="InterPro" id="IPR013818">
    <property type="entry name" value="Lipase"/>
</dbReference>
<dbReference type="InterPro" id="IPR029058">
    <property type="entry name" value="AB_hydrolase_fold"/>
</dbReference>
<accession>A0A9J6BBZ3</accession>
<dbReference type="GO" id="GO:0004067">
    <property type="term" value="F:asparaginase activity"/>
    <property type="evidence" value="ECO:0007669"/>
    <property type="project" value="UniProtKB-UniRule"/>
</dbReference>
<feature type="signal peptide" evidence="5">
    <location>
        <begin position="1"/>
        <end position="24"/>
    </location>
</feature>
<dbReference type="Pfam" id="PF00710">
    <property type="entry name" value="Asparaginase"/>
    <property type="match status" value="1"/>
</dbReference>
<dbReference type="GO" id="GO:0009066">
    <property type="term" value="P:aspartate family amino acid metabolic process"/>
    <property type="evidence" value="ECO:0007669"/>
    <property type="project" value="UniProtKB-ARBA"/>
</dbReference>
<keyword evidence="4" id="KW-0472">Membrane</keyword>
<feature type="domain" description="Asparaginase/glutaminase C-terminal" evidence="8">
    <location>
        <begin position="289"/>
        <end position="403"/>
    </location>
</feature>
<evidence type="ECO:0000259" key="8">
    <source>
        <dbReference type="Pfam" id="PF17763"/>
    </source>
</evidence>
<keyword evidence="2" id="KW-0378">Hydrolase</keyword>
<evidence type="ECO:0000256" key="1">
    <source>
        <dbReference type="ARBA" id="ARBA00012920"/>
    </source>
</evidence>
<dbReference type="InterPro" id="IPR027475">
    <property type="entry name" value="Asparaginase/glutaminase_AS2"/>
</dbReference>
<evidence type="ECO:0000256" key="5">
    <source>
        <dbReference type="SAM" id="SignalP"/>
    </source>
</evidence>
<dbReference type="InterPro" id="IPR041725">
    <property type="entry name" value="L-asparaginase_I"/>
</dbReference>
<dbReference type="PRINTS" id="PR00139">
    <property type="entry name" value="ASNGLNASE"/>
</dbReference>
<protein>
    <recommendedName>
        <fullName evidence="1">asparaginase</fullName>
        <ecNumber evidence="1">3.5.1.1</ecNumber>
    </recommendedName>
</protein>